<evidence type="ECO:0000259" key="5">
    <source>
        <dbReference type="PROSITE" id="PS50893"/>
    </source>
</evidence>
<accession>A0ABN3BSA4</accession>
<keyword evidence="3" id="KW-0547">Nucleotide-binding</keyword>
<keyword evidence="2" id="KW-0813">Transport</keyword>
<dbReference type="PANTHER" id="PTHR43335">
    <property type="entry name" value="ABC TRANSPORTER, ATP-BINDING PROTEIN"/>
    <property type="match status" value="1"/>
</dbReference>
<dbReference type="PROSITE" id="PS50893">
    <property type="entry name" value="ABC_TRANSPORTER_2"/>
    <property type="match status" value="1"/>
</dbReference>
<dbReference type="InterPro" id="IPR027417">
    <property type="entry name" value="P-loop_NTPase"/>
</dbReference>
<keyword evidence="7" id="KW-1185">Reference proteome</keyword>
<reference evidence="6 7" key="1">
    <citation type="journal article" date="2019" name="Int. J. Syst. Evol. Microbiol.">
        <title>The Global Catalogue of Microorganisms (GCM) 10K type strain sequencing project: providing services to taxonomists for standard genome sequencing and annotation.</title>
        <authorList>
            <consortium name="The Broad Institute Genomics Platform"/>
            <consortium name="The Broad Institute Genome Sequencing Center for Infectious Disease"/>
            <person name="Wu L."/>
            <person name="Ma J."/>
        </authorList>
    </citation>
    <scope>NUCLEOTIDE SEQUENCE [LARGE SCALE GENOMIC DNA]</scope>
    <source>
        <strain evidence="6 7">JCM 16034</strain>
    </source>
</reference>
<evidence type="ECO:0000256" key="2">
    <source>
        <dbReference type="ARBA" id="ARBA00022448"/>
    </source>
</evidence>
<evidence type="ECO:0000256" key="3">
    <source>
        <dbReference type="ARBA" id="ARBA00022741"/>
    </source>
</evidence>
<proteinExistence type="inferred from homology"/>
<sequence>MRADQPVVIDALTKRFGRAVALDRMGFSIEPGEVFGYLGPNGAGKTTTIRLLLGMIRPTAGGAAIFGLDVWDRAVEVHRLVGYVPGEPSLYPRLTGHEHIEYLSRLRGRKDHALARALAGRLGLDLAKRSRTLSRGNRQKLAIVLALMSQPRLLILDEPTSGLDPLVQREFHAMLREHTAGGGSILLSSHILGEVQRVADRIGVVREGRLVAVERLADLSQKSLHHVRASFSAEVRPEDFAGVPDVRDLAVDTHSMTCSAPQSALDALLKRVSAHPVIDFECAEAELDEMFLTYYGGGADHADQRVPQDAS</sequence>
<dbReference type="SUPFAM" id="SSF52540">
    <property type="entry name" value="P-loop containing nucleoside triphosphate hydrolases"/>
    <property type="match status" value="1"/>
</dbReference>
<dbReference type="InterPro" id="IPR003593">
    <property type="entry name" value="AAA+_ATPase"/>
</dbReference>
<comment type="caution">
    <text evidence="6">The sequence shown here is derived from an EMBL/GenBank/DDBJ whole genome shotgun (WGS) entry which is preliminary data.</text>
</comment>
<dbReference type="InterPro" id="IPR003439">
    <property type="entry name" value="ABC_transporter-like_ATP-bd"/>
</dbReference>
<feature type="domain" description="ABC transporter" evidence="5">
    <location>
        <begin position="7"/>
        <end position="232"/>
    </location>
</feature>
<organism evidence="6 7">
    <name type="scientific">Sinomonas flava</name>
    <dbReference type="NCBI Taxonomy" id="496857"/>
    <lineage>
        <taxon>Bacteria</taxon>
        <taxon>Bacillati</taxon>
        <taxon>Actinomycetota</taxon>
        <taxon>Actinomycetes</taxon>
        <taxon>Micrococcales</taxon>
        <taxon>Micrococcaceae</taxon>
        <taxon>Sinomonas</taxon>
    </lineage>
</organism>
<name>A0ABN3BSA4_9MICC</name>
<gene>
    <name evidence="6" type="ORF">GCM10009849_16870</name>
</gene>
<dbReference type="Pfam" id="PF00005">
    <property type="entry name" value="ABC_tran"/>
    <property type="match status" value="1"/>
</dbReference>
<protein>
    <submittedName>
        <fullName evidence="6">ABC transporter ATP-binding protein</fullName>
    </submittedName>
</protein>
<comment type="similarity">
    <text evidence="1">Belongs to the ABC transporter superfamily.</text>
</comment>
<dbReference type="SMART" id="SM00382">
    <property type="entry name" value="AAA"/>
    <property type="match status" value="1"/>
</dbReference>
<evidence type="ECO:0000313" key="7">
    <source>
        <dbReference type="Proteomes" id="UP001500432"/>
    </source>
</evidence>
<evidence type="ECO:0000256" key="4">
    <source>
        <dbReference type="ARBA" id="ARBA00022840"/>
    </source>
</evidence>
<keyword evidence="4 6" id="KW-0067">ATP-binding</keyword>
<dbReference type="Gene3D" id="3.40.50.300">
    <property type="entry name" value="P-loop containing nucleotide triphosphate hydrolases"/>
    <property type="match status" value="1"/>
</dbReference>
<evidence type="ECO:0000256" key="1">
    <source>
        <dbReference type="ARBA" id="ARBA00005417"/>
    </source>
</evidence>
<dbReference type="PANTHER" id="PTHR43335:SF4">
    <property type="entry name" value="ABC TRANSPORTER, ATP-BINDING PROTEIN"/>
    <property type="match status" value="1"/>
</dbReference>
<dbReference type="CDD" id="cd03230">
    <property type="entry name" value="ABC_DR_subfamily_A"/>
    <property type="match status" value="1"/>
</dbReference>
<dbReference type="EMBL" id="BAAAQW010000004">
    <property type="protein sequence ID" value="GAA2199640.1"/>
    <property type="molecule type" value="Genomic_DNA"/>
</dbReference>
<dbReference type="GO" id="GO:0005524">
    <property type="term" value="F:ATP binding"/>
    <property type="evidence" value="ECO:0007669"/>
    <property type="project" value="UniProtKB-KW"/>
</dbReference>
<dbReference type="RefSeq" id="WP_344299257.1">
    <property type="nucleotide sequence ID" value="NZ_BAAAQW010000004.1"/>
</dbReference>
<dbReference type="Proteomes" id="UP001500432">
    <property type="component" value="Unassembled WGS sequence"/>
</dbReference>
<evidence type="ECO:0000313" key="6">
    <source>
        <dbReference type="EMBL" id="GAA2199640.1"/>
    </source>
</evidence>